<dbReference type="GO" id="GO:0004821">
    <property type="term" value="F:histidine-tRNA ligase activity"/>
    <property type="evidence" value="ECO:0007669"/>
    <property type="project" value="TreeGrafter"/>
</dbReference>
<evidence type="ECO:0000259" key="2">
    <source>
        <dbReference type="Pfam" id="PF13393"/>
    </source>
</evidence>
<feature type="domain" description="Class II Histidinyl-tRNA synthetase (HisRS)-like catalytic core" evidence="2">
    <location>
        <begin position="184"/>
        <end position="253"/>
    </location>
</feature>
<dbReference type="AlphaFoldDB" id="A0A5C0XSQ0"/>
<accession>A0A5C0XSQ0</accession>
<reference evidence="3 4" key="1">
    <citation type="submission" date="2017-08" db="EMBL/GenBank/DDBJ databases">
        <title>Resequencing and Reannotation of the genome of Pyrococcus furiosus type strain DSM3638.</title>
        <authorList>
            <person name="Reichelt R.M."/>
            <person name="Bunk B."/>
        </authorList>
    </citation>
    <scope>NUCLEOTIDE SEQUENCE [LARGE SCALE GENOMIC DNA]</scope>
    <source>
        <strain evidence="3 4">DSM 3638</strain>
    </source>
</reference>
<dbReference type="InterPro" id="IPR004516">
    <property type="entry name" value="HisRS/HisZ"/>
</dbReference>
<dbReference type="EMBL" id="CP023154">
    <property type="protein sequence ID" value="QEK79278.1"/>
    <property type="molecule type" value="Genomic_DNA"/>
</dbReference>
<dbReference type="Proteomes" id="UP000324354">
    <property type="component" value="Chromosome"/>
</dbReference>
<name>A0A5C0XSQ0_PYRFU</name>
<organism evidence="3 4">
    <name type="scientific">Pyrococcus furiosus (strain ATCC 43587 / DSM 3638 / JCM 8422 / Vc1)</name>
    <dbReference type="NCBI Taxonomy" id="186497"/>
    <lineage>
        <taxon>Archaea</taxon>
        <taxon>Methanobacteriati</taxon>
        <taxon>Methanobacteriota</taxon>
        <taxon>Thermococci</taxon>
        <taxon>Thermococcales</taxon>
        <taxon>Thermococcaceae</taxon>
        <taxon>Pyrococcus</taxon>
    </lineage>
</organism>
<dbReference type="GO" id="GO:0006427">
    <property type="term" value="P:histidyl-tRNA aminoacylation"/>
    <property type="evidence" value="ECO:0007669"/>
    <property type="project" value="TreeGrafter"/>
</dbReference>
<keyword evidence="3" id="KW-0808">Transferase</keyword>
<dbReference type="PANTHER" id="PTHR43707:SF1">
    <property type="entry name" value="HISTIDINE--TRNA LIGASE, MITOCHONDRIAL-RELATED"/>
    <property type="match status" value="1"/>
</dbReference>
<dbReference type="GO" id="GO:0005737">
    <property type="term" value="C:cytoplasm"/>
    <property type="evidence" value="ECO:0007669"/>
    <property type="project" value="InterPro"/>
</dbReference>
<protein>
    <recommendedName>
        <fullName evidence="1">Histidine--tRNA ligase</fullName>
    </recommendedName>
</protein>
<dbReference type="OrthoDB" id="98602at2157"/>
<evidence type="ECO:0000256" key="1">
    <source>
        <dbReference type="ARBA" id="ARBA00017399"/>
    </source>
</evidence>
<keyword evidence="3" id="KW-0328">Glycosyltransferase</keyword>
<proteinExistence type="predicted"/>
<dbReference type="PANTHER" id="PTHR43707">
    <property type="entry name" value="HISTIDYL-TRNA SYNTHETASE"/>
    <property type="match status" value="1"/>
</dbReference>
<feature type="domain" description="Class II Histidinyl-tRNA synthetase (HisRS)-like catalytic core" evidence="2">
    <location>
        <begin position="9"/>
        <end position="144"/>
    </location>
</feature>
<dbReference type="RefSeq" id="WP_011012803.1">
    <property type="nucleotide sequence ID" value="NC_003413.1"/>
</dbReference>
<gene>
    <name evidence="3" type="ORF">PFDSM3638_08385</name>
</gene>
<dbReference type="SUPFAM" id="SSF55681">
    <property type="entry name" value="Class II aaRS and biotin synthetases"/>
    <property type="match status" value="1"/>
</dbReference>
<dbReference type="Pfam" id="PF13393">
    <property type="entry name" value="tRNA-synt_His"/>
    <property type="match status" value="2"/>
</dbReference>
<dbReference type="InterPro" id="IPR045864">
    <property type="entry name" value="aa-tRNA-synth_II/BPL/LPL"/>
</dbReference>
<sequence length="293" mass="33820">MWAKRSMEEYIKIAEIANKLRSIFQLWGYKEVVFPIIEEYSPEIRKGTKFAYNNLFYLISPDVTSRIIKQFKDGNAKVFYIAEVLNGDVKGEWQAGIEFIGGKGLGMYLEALSIAITSLESLGITEFYIDIGSIEVWKELSGEYWPKIKEALIKRNFEIIENIPIPKDKKDKMWELFNFRGRRSGIEKLDTIVDSIEDPRVFIDLGTVRPLPYYTDIIFEIYSPQVGKPIGGGGEYEVRGKQAIGFVFYLNRLLSLYRPKDRARKVISEIDPKKAYSTAREMVRLGIPVEVRL</sequence>
<evidence type="ECO:0000313" key="3">
    <source>
        <dbReference type="EMBL" id="QEK79278.1"/>
    </source>
</evidence>
<dbReference type="Gene3D" id="3.30.930.10">
    <property type="entry name" value="Bira Bifunctional Protein, Domain 2"/>
    <property type="match status" value="1"/>
</dbReference>
<dbReference type="GeneID" id="41713485"/>
<dbReference type="GO" id="GO:0016757">
    <property type="term" value="F:glycosyltransferase activity"/>
    <property type="evidence" value="ECO:0007669"/>
    <property type="project" value="UniProtKB-KW"/>
</dbReference>
<dbReference type="InterPro" id="IPR041715">
    <property type="entry name" value="HisRS-like_core"/>
</dbReference>
<evidence type="ECO:0000313" key="4">
    <source>
        <dbReference type="Proteomes" id="UP000324354"/>
    </source>
</evidence>
<dbReference type="GeneID" id="13300628"/>